<keyword evidence="1" id="KW-0812">Transmembrane</keyword>
<accession>A0ABR7F3J4</accession>
<keyword evidence="1" id="KW-1133">Transmembrane helix</keyword>
<keyword evidence="1" id="KW-0472">Membrane</keyword>
<evidence type="ECO:0000256" key="1">
    <source>
        <dbReference type="SAM" id="Phobius"/>
    </source>
</evidence>
<dbReference type="RefSeq" id="WP_186840460.1">
    <property type="nucleotide sequence ID" value="NZ_JACOOZ010000006.1"/>
</dbReference>
<evidence type="ECO:0000313" key="2">
    <source>
        <dbReference type="EMBL" id="MBC5668191.1"/>
    </source>
</evidence>
<dbReference type="PANTHER" id="PTHR32305:SF15">
    <property type="entry name" value="PROTEIN RHSA-RELATED"/>
    <property type="match status" value="1"/>
</dbReference>
<dbReference type="PANTHER" id="PTHR32305">
    <property type="match status" value="1"/>
</dbReference>
<sequence>MTYKATEKAYDVWYFYDSNDSVIGFEYSQISEMDNSLKKTRVYYEKNLQGDVIGLLDARGTEIATYAYDAWGNITDTVCYEGNETAYALNHITYRSYYRDEETGFYYLQSRYYDTNICRFVNADDTEIIGINEGSIFKDNLYVYCNNNPIKYIDPSGYWVVSAGIELGAAFVLGLYVMVGVNYDGTNLSVTLAFGVLCITNASAYISGYLAYYPKKKNVNSLNGIGLSTGASFSVGIHLSGSGAAELSQNGNGFSASVGYGASFAPIPYWQVKGGWTWTIVKWKLSSIKNGTSVTKSHIGAKVKVTKYSQYTNIYIYAMKKTIRVYNNKNIRIY</sequence>
<gene>
    <name evidence="2" type="ORF">H8S00_09370</name>
</gene>
<dbReference type="InterPro" id="IPR050708">
    <property type="entry name" value="T6SS_VgrG/RHS"/>
</dbReference>
<organism evidence="2 3">
    <name type="scientific">Eubacterium segne</name>
    <dbReference type="NCBI Taxonomy" id="2763045"/>
    <lineage>
        <taxon>Bacteria</taxon>
        <taxon>Bacillati</taxon>
        <taxon>Bacillota</taxon>
        <taxon>Clostridia</taxon>
        <taxon>Eubacteriales</taxon>
        <taxon>Eubacteriaceae</taxon>
        <taxon>Eubacterium</taxon>
    </lineage>
</organism>
<dbReference type="NCBIfam" id="TIGR03696">
    <property type="entry name" value="Rhs_assc_core"/>
    <property type="match status" value="1"/>
</dbReference>
<dbReference type="Gene3D" id="2.180.10.10">
    <property type="entry name" value="RHS repeat-associated core"/>
    <property type="match status" value="1"/>
</dbReference>
<dbReference type="InterPro" id="IPR022385">
    <property type="entry name" value="Rhs_assc_core"/>
</dbReference>
<keyword evidence="3" id="KW-1185">Reference proteome</keyword>
<proteinExistence type="predicted"/>
<protein>
    <submittedName>
        <fullName evidence="2">RHS repeat-associated core domain-containing protein</fullName>
    </submittedName>
</protein>
<reference evidence="2 3" key="1">
    <citation type="submission" date="2020-08" db="EMBL/GenBank/DDBJ databases">
        <title>Genome public.</title>
        <authorList>
            <person name="Liu C."/>
            <person name="Sun Q."/>
        </authorList>
    </citation>
    <scope>NUCLEOTIDE SEQUENCE [LARGE SCALE GENOMIC DNA]</scope>
    <source>
        <strain evidence="2 3">BX4</strain>
    </source>
</reference>
<dbReference type="Proteomes" id="UP000597877">
    <property type="component" value="Unassembled WGS sequence"/>
</dbReference>
<dbReference type="EMBL" id="JACOOZ010000006">
    <property type="protein sequence ID" value="MBC5668191.1"/>
    <property type="molecule type" value="Genomic_DNA"/>
</dbReference>
<feature type="transmembrane region" description="Helical" evidence="1">
    <location>
        <begin position="191"/>
        <end position="212"/>
    </location>
</feature>
<name>A0ABR7F3J4_9FIRM</name>
<comment type="caution">
    <text evidence="2">The sequence shown here is derived from an EMBL/GenBank/DDBJ whole genome shotgun (WGS) entry which is preliminary data.</text>
</comment>
<feature type="transmembrane region" description="Helical" evidence="1">
    <location>
        <begin position="158"/>
        <end position="179"/>
    </location>
</feature>
<evidence type="ECO:0000313" key="3">
    <source>
        <dbReference type="Proteomes" id="UP000597877"/>
    </source>
</evidence>